<organism evidence="8 9">
    <name type="scientific">candidate division MSBL1 archaeon SCGC-AAA382F02</name>
    <dbReference type="NCBI Taxonomy" id="1698282"/>
    <lineage>
        <taxon>Archaea</taxon>
        <taxon>Methanobacteriati</taxon>
        <taxon>Methanobacteriota</taxon>
        <taxon>candidate division MSBL1</taxon>
    </lineage>
</organism>
<dbReference type="Proteomes" id="UP000070491">
    <property type="component" value="Unassembled WGS sequence"/>
</dbReference>
<dbReference type="PANTHER" id="PTHR46383">
    <property type="entry name" value="ASPARTATE AMINOTRANSFERASE"/>
    <property type="match status" value="1"/>
</dbReference>
<dbReference type="AlphaFoldDB" id="A0A133VIL7"/>
<keyword evidence="5" id="KW-0808">Transferase</keyword>
<proteinExistence type="inferred from homology"/>
<evidence type="ECO:0000256" key="1">
    <source>
        <dbReference type="ARBA" id="ARBA00001933"/>
    </source>
</evidence>
<evidence type="ECO:0000256" key="4">
    <source>
        <dbReference type="ARBA" id="ARBA00022576"/>
    </source>
</evidence>
<comment type="cofactor">
    <cofactor evidence="1">
        <name>pyridoxal 5'-phosphate</name>
        <dbReference type="ChEBI" id="CHEBI:597326"/>
    </cofactor>
</comment>
<reference evidence="8 9" key="1">
    <citation type="journal article" date="2016" name="Sci. Rep.">
        <title>Metabolic traits of an uncultured archaeal lineage -MSBL1- from brine pools of the Red Sea.</title>
        <authorList>
            <person name="Mwirichia R."/>
            <person name="Alam I."/>
            <person name="Rashid M."/>
            <person name="Vinu M."/>
            <person name="Ba-Alawi W."/>
            <person name="Anthony Kamau A."/>
            <person name="Kamanda Ngugi D."/>
            <person name="Goker M."/>
            <person name="Klenk H.P."/>
            <person name="Bajic V."/>
            <person name="Stingl U."/>
        </authorList>
    </citation>
    <scope>NUCLEOTIDE SEQUENCE [LARGE SCALE GENOMIC DNA]</scope>
    <source>
        <strain evidence="8">SCGC-AAA382F02</strain>
    </source>
</reference>
<dbReference type="InterPro" id="IPR015422">
    <property type="entry name" value="PyrdxlP-dep_Trfase_small"/>
</dbReference>
<keyword evidence="4" id="KW-0032">Aminotransferase</keyword>
<dbReference type="PANTHER" id="PTHR46383:SF1">
    <property type="entry name" value="ASPARTATE AMINOTRANSFERASE"/>
    <property type="match status" value="1"/>
</dbReference>
<evidence type="ECO:0000259" key="7">
    <source>
        <dbReference type="Pfam" id="PF00155"/>
    </source>
</evidence>
<accession>A0A133VIL7</accession>
<dbReference type="InterPro" id="IPR050596">
    <property type="entry name" value="AspAT/PAT-like"/>
</dbReference>
<comment type="caution">
    <text evidence="8">The sequence shown here is derived from an EMBL/GenBank/DDBJ whole genome shotgun (WGS) entry which is preliminary data.</text>
</comment>
<dbReference type="GO" id="GO:0008483">
    <property type="term" value="F:transaminase activity"/>
    <property type="evidence" value="ECO:0007669"/>
    <property type="project" value="UniProtKB-KW"/>
</dbReference>
<evidence type="ECO:0000313" key="8">
    <source>
        <dbReference type="EMBL" id="KXB06292.1"/>
    </source>
</evidence>
<dbReference type="Gene3D" id="3.40.640.10">
    <property type="entry name" value="Type I PLP-dependent aspartate aminotransferase-like (Major domain)"/>
    <property type="match status" value="1"/>
</dbReference>
<dbReference type="GO" id="GO:0006520">
    <property type="term" value="P:amino acid metabolic process"/>
    <property type="evidence" value="ECO:0007669"/>
    <property type="project" value="InterPro"/>
</dbReference>
<sequence length="431" mass="48008">MTYKEKPYLKHPTPPPAIRTAMARASKKREKGEPVANFASGNVGQMPANLDVAEMSMKVKENIPEELGLVSEAVLKGLKNSFTKPKCLAYSTTGGTEEDKKLALEYFEKYHGIHHGDTERVMVTTGGQEAITAALRSVKTGTNIYMSKWDYAPPVPIIEDNNCKLIKIGVKEGLKPDLGELKEKAKEYSVFYISMPNNPSGFVSADTLKGIVAIMTDKNGAVIWDAPYLFTILKLDEKGAKFEEDFQNKQLSKFKETGKEFGEDVCITSSISKTCLSAGLRYGFLTANRHWVENANGIVGREDLSAPTISFYLGREILRAFLENPITHHWLNERLASRLNSLIERDLPLILPENGKFGALYALLETGEMDGAEFSNEVFERYGVVTVPAKPFFGEDTNVVRLSLVSTPWTEGDEEWMKNVEMLDRGVNELT</sequence>
<name>A0A133VIL7_9EURY</name>
<evidence type="ECO:0000256" key="2">
    <source>
        <dbReference type="ARBA" id="ARBA00007441"/>
    </source>
</evidence>
<dbReference type="Gene3D" id="3.90.1150.10">
    <property type="entry name" value="Aspartate Aminotransferase, domain 1"/>
    <property type="match status" value="1"/>
</dbReference>
<dbReference type="EMBL" id="LHYG01000007">
    <property type="protein sequence ID" value="KXB06292.1"/>
    <property type="molecule type" value="Genomic_DNA"/>
</dbReference>
<evidence type="ECO:0000256" key="5">
    <source>
        <dbReference type="ARBA" id="ARBA00022679"/>
    </source>
</evidence>
<dbReference type="InterPro" id="IPR015424">
    <property type="entry name" value="PyrdxlP-dep_Trfase"/>
</dbReference>
<keyword evidence="6" id="KW-0663">Pyridoxal phosphate</keyword>
<evidence type="ECO:0000256" key="6">
    <source>
        <dbReference type="ARBA" id="ARBA00022898"/>
    </source>
</evidence>
<dbReference type="SUPFAM" id="SSF53383">
    <property type="entry name" value="PLP-dependent transferases"/>
    <property type="match status" value="1"/>
</dbReference>
<dbReference type="CDD" id="cd00609">
    <property type="entry name" value="AAT_like"/>
    <property type="match status" value="1"/>
</dbReference>
<evidence type="ECO:0000256" key="3">
    <source>
        <dbReference type="ARBA" id="ARBA00011738"/>
    </source>
</evidence>
<feature type="domain" description="Aminotransferase class I/classII large" evidence="7">
    <location>
        <begin position="70"/>
        <end position="404"/>
    </location>
</feature>
<keyword evidence="9" id="KW-1185">Reference proteome</keyword>
<gene>
    <name evidence="8" type="ORF">AKJ53_00730</name>
</gene>
<dbReference type="GO" id="GO:0030170">
    <property type="term" value="F:pyridoxal phosphate binding"/>
    <property type="evidence" value="ECO:0007669"/>
    <property type="project" value="InterPro"/>
</dbReference>
<comment type="similarity">
    <text evidence="2">Belongs to the class-I pyridoxal-phosphate-dependent aminotransferase family.</text>
</comment>
<evidence type="ECO:0000313" key="9">
    <source>
        <dbReference type="Proteomes" id="UP000070491"/>
    </source>
</evidence>
<dbReference type="Pfam" id="PF00155">
    <property type="entry name" value="Aminotran_1_2"/>
    <property type="match status" value="1"/>
</dbReference>
<dbReference type="InterPro" id="IPR015421">
    <property type="entry name" value="PyrdxlP-dep_Trfase_major"/>
</dbReference>
<protein>
    <recommendedName>
        <fullName evidence="7">Aminotransferase class I/classII large domain-containing protein</fullName>
    </recommendedName>
</protein>
<dbReference type="InterPro" id="IPR004839">
    <property type="entry name" value="Aminotransferase_I/II_large"/>
</dbReference>
<comment type="subunit">
    <text evidence="3">Homodimer.</text>
</comment>